<reference evidence="9 10" key="1">
    <citation type="submission" date="2018-06" db="EMBL/GenBank/DDBJ databases">
        <title>The Genome of Cuscuta australis (Dodder) Provides Insight into the Evolution of Plant Parasitism.</title>
        <authorList>
            <person name="Liu H."/>
        </authorList>
    </citation>
    <scope>NUCLEOTIDE SEQUENCE [LARGE SCALE GENOMIC DNA]</scope>
    <source>
        <strain evidence="10">cv. Yunnan</strain>
        <tissue evidence="9">Vines</tissue>
    </source>
</reference>
<dbReference type="InterPro" id="IPR032675">
    <property type="entry name" value="LRR_dom_sf"/>
</dbReference>
<evidence type="ECO:0000256" key="7">
    <source>
        <dbReference type="SAM" id="Phobius"/>
    </source>
</evidence>
<keyword evidence="3 8" id="KW-0732">Signal</keyword>
<evidence type="ECO:0000256" key="2">
    <source>
        <dbReference type="ARBA" id="ARBA00022614"/>
    </source>
</evidence>
<comment type="subcellular location">
    <subcellularLocation>
        <location evidence="1">Membrane</location>
    </subcellularLocation>
</comment>
<keyword evidence="6" id="KW-0325">Glycoprotein</keyword>
<dbReference type="InterPro" id="IPR001611">
    <property type="entry name" value="Leu-rich_rpt"/>
</dbReference>
<keyword evidence="10" id="KW-1185">Reference proteome</keyword>
<dbReference type="PANTHER" id="PTHR48065">
    <property type="entry name" value="OS10G0469600 PROTEIN"/>
    <property type="match status" value="1"/>
</dbReference>
<dbReference type="SUPFAM" id="SSF52058">
    <property type="entry name" value="L domain-like"/>
    <property type="match status" value="1"/>
</dbReference>
<proteinExistence type="predicted"/>
<feature type="signal peptide" evidence="8">
    <location>
        <begin position="1"/>
        <end position="40"/>
    </location>
</feature>
<name>A0A328DYB4_9ASTE</name>
<keyword evidence="7" id="KW-1133">Transmembrane helix</keyword>
<evidence type="ECO:0000256" key="4">
    <source>
        <dbReference type="ARBA" id="ARBA00022737"/>
    </source>
</evidence>
<organism evidence="9 10">
    <name type="scientific">Cuscuta australis</name>
    <dbReference type="NCBI Taxonomy" id="267555"/>
    <lineage>
        <taxon>Eukaryota</taxon>
        <taxon>Viridiplantae</taxon>
        <taxon>Streptophyta</taxon>
        <taxon>Embryophyta</taxon>
        <taxon>Tracheophyta</taxon>
        <taxon>Spermatophyta</taxon>
        <taxon>Magnoliopsida</taxon>
        <taxon>eudicotyledons</taxon>
        <taxon>Gunneridae</taxon>
        <taxon>Pentapetalae</taxon>
        <taxon>asterids</taxon>
        <taxon>lamiids</taxon>
        <taxon>Solanales</taxon>
        <taxon>Convolvulaceae</taxon>
        <taxon>Cuscuteae</taxon>
        <taxon>Cuscuta</taxon>
        <taxon>Cuscuta subgen. Grammica</taxon>
        <taxon>Cuscuta sect. Cleistogrammica</taxon>
    </lineage>
</organism>
<keyword evidence="7" id="KW-0812">Transmembrane</keyword>
<evidence type="ECO:0000256" key="5">
    <source>
        <dbReference type="ARBA" id="ARBA00023136"/>
    </source>
</evidence>
<protein>
    <recommendedName>
        <fullName evidence="11">Leucine-rich repeat-containing N-terminal plant-type domain-containing protein</fullName>
    </recommendedName>
</protein>
<dbReference type="FunFam" id="3.80.10.10:FF:000041">
    <property type="entry name" value="LRR receptor-like serine/threonine-protein kinase ERECTA"/>
    <property type="match status" value="1"/>
</dbReference>
<evidence type="ECO:0000313" key="10">
    <source>
        <dbReference type="Proteomes" id="UP000249390"/>
    </source>
</evidence>
<evidence type="ECO:0000256" key="8">
    <source>
        <dbReference type="SAM" id="SignalP"/>
    </source>
</evidence>
<dbReference type="EMBL" id="NQVE01000056">
    <property type="protein sequence ID" value="RAL50692.1"/>
    <property type="molecule type" value="Genomic_DNA"/>
</dbReference>
<evidence type="ECO:0000313" key="9">
    <source>
        <dbReference type="EMBL" id="RAL50692.1"/>
    </source>
</evidence>
<dbReference type="Gene3D" id="3.80.10.10">
    <property type="entry name" value="Ribonuclease Inhibitor"/>
    <property type="match status" value="1"/>
</dbReference>
<dbReference type="PANTHER" id="PTHR48065:SF75">
    <property type="entry name" value="LEUCINE-RICH REPEAT-CONTAINING N-TERMINAL PLANT-TYPE DOMAIN-CONTAINING PROTEIN"/>
    <property type="match status" value="1"/>
</dbReference>
<keyword evidence="4" id="KW-0677">Repeat</keyword>
<feature type="transmembrane region" description="Helical" evidence="7">
    <location>
        <begin position="144"/>
        <end position="162"/>
    </location>
</feature>
<dbReference type="GO" id="GO:0016020">
    <property type="term" value="C:membrane"/>
    <property type="evidence" value="ECO:0007669"/>
    <property type="project" value="UniProtKB-SubCell"/>
</dbReference>
<dbReference type="AlphaFoldDB" id="A0A328DYB4"/>
<dbReference type="Proteomes" id="UP000249390">
    <property type="component" value="Unassembled WGS sequence"/>
</dbReference>
<accession>A0A328DYB4</accession>
<evidence type="ECO:0008006" key="11">
    <source>
        <dbReference type="Google" id="ProtNLM"/>
    </source>
</evidence>
<comment type="caution">
    <text evidence="9">The sequence shown here is derived from an EMBL/GenBank/DDBJ whole genome shotgun (WGS) entry which is preliminary data.</text>
</comment>
<keyword evidence="5 7" id="KW-0472">Membrane</keyword>
<evidence type="ECO:0000256" key="6">
    <source>
        <dbReference type="ARBA" id="ARBA00023180"/>
    </source>
</evidence>
<sequence length="170" mass="18028">MGGITRTPPPVVSPPPSSAAGPSILILLLLSSLLLPLASPSSSQEEGNGLSGEIPKELGNLKKLVTLNLSQNNLTGSIPIELCNIATLRNLWLDDNKLTGEVPAECFRKQNFVFNGNPGLIGVPATPSLPTDSAGPNSTPPKRMMGWMVVITTISLVSPWVVKRRHETDC</sequence>
<evidence type="ECO:0000256" key="3">
    <source>
        <dbReference type="ARBA" id="ARBA00022729"/>
    </source>
</evidence>
<dbReference type="Pfam" id="PF00560">
    <property type="entry name" value="LRR_1"/>
    <property type="match status" value="2"/>
</dbReference>
<keyword evidence="2" id="KW-0433">Leucine-rich repeat</keyword>
<evidence type="ECO:0000256" key="1">
    <source>
        <dbReference type="ARBA" id="ARBA00004370"/>
    </source>
</evidence>
<gene>
    <name evidence="9" type="ORF">DM860_015839</name>
</gene>
<feature type="chain" id="PRO_5016279472" description="Leucine-rich repeat-containing N-terminal plant-type domain-containing protein" evidence="8">
    <location>
        <begin position="41"/>
        <end position="170"/>
    </location>
</feature>